<dbReference type="Proteomes" id="UP000514713">
    <property type="component" value="Chromosome"/>
</dbReference>
<sequence length="143" mass="14384">MKNLSNKLSIIFRGSICLLGLVSAGNFLAAPANAQQATARGAVSLIRPSGTFLSVSGELILPSGSSLDNGITITPTYGGIPGGNNETITSLTITPGLLQTNTPSSPNSLIDPVTSSLNNSVSIEDITTIIRAGSGVNSSGALD</sequence>
<gene>
    <name evidence="2" type="ORF">HUN01_18330</name>
</gene>
<organism evidence="2 3">
    <name type="scientific">Nostoc edaphicum CCNP1411</name>
    <dbReference type="NCBI Taxonomy" id="1472755"/>
    <lineage>
        <taxon>Bacteria</taxon>
        <taxon>Bacillati</taxon>
        <taxon>Cyanobacteriota</taxon>
        <taxon>Cyanophyceae</taxon>
        <taxon>Nostocales</taxon>
        <taxon>Nostocaceae</taxon>
        <taxon>Nostoc</taxon>
    </lineage>
</organism>
<dbReference type="KEGG" id="ned:HUN01_18330"/>
<evidence type="ECO:0000256" key="1">
    <source>
        <dbReference type="SAM" id="SignalP"/>
    </source>
</evidence>
<keyword evidence="3" id="KW-1185">Reference proteome</keyword>
<feature type="chain" id="PRO_5028894441" description="Filamentous hemagglutinin N-terminal domain-containing protein" evidence="1">
    <location>
        <begin position="30"/>
        <end position="143"/>
    </location>
</feature>
<dbReference type="RefSeq" id="WP_181932449.1">
    <property type="nucleotide sequence ID" value="NZ_CP054698.1"/>
</dbReference>
<evidence type="ECO:0000313" key="2">
    <source>
        <dbReference type="EMBL" id="QMS89441.1"/>
    </source>
</evidence>
<name>A0A7D7QK91_9NOSO</name>
<accession>A0A7D7QK91</accession>
<keyword evidence="1" id="KW-0732">Signal</keyword>
<evidence type="ECO:0008006" key="4">
    <source>
        <dbReference type="Google" id="ProtNLM"/>
    </source>
</evidence>
<reference evidence="3" key="1">
    <citation type="submission" date="2020-06" db="EMBL/GenBank/DDBJ databases">
        <title>Nostoc edaphicum CCNP1411 genome.</title>
        <authorList>
            <person name="Fidor A."/>
            <person name="Grabski M."/>
            <person name="Gawor J."/>
            <person name="Gromadka R."/>
            <person name="Wegrzyn G."/>
            <person name="Mazur-Marzec H."/>
        </authorList>
    </citation>
    <scope>NUCLEOTIDE SEQUENCE [LARGE SCALE GENOMIC DNA]</scope>
    <source>
        <strain evidence="3">CCNP1411</strain>
    </source>
</reference>
<evidence type="ECO:0000313" key="3">
    <source>
        <dbReference type="Proteomes" id="UP000514713"/>
    </source>
</evidence>
<dbReference type="EMBL" id="CP054698">
    <property type="protein sequence ID" value="QMS89441.1"/>
    <property type="molecule type" value="Genomic_DNA"/>
</dbReference>
<protein>
    <recommendedName>
        <fullName evidence="4">Filamentous hemagglutinin N-terminal domain-containing protein</fullName>
    </recommendedName>
</protein>
<feature type="signal peptide" evidence="1">
    <location>
        <begin position="1"/>
        <end position="29"/>
    </location>
</feature>
<proteinExistence type="predicted"/>
<dbReference type="AlphaFoldDB" id="A0A7D7QK91"/>